<dbReference type="PROSITE" id="PS50404">
    <property type="entry name" value="GST_NTER"/>
    <property type="match status" value="1"/>
</dbReference>
<dbReference type="eggNOG" id="COG2999">
    <property type="taxonomic scope" value="Bacteria"/>
</dbReference>
<gene>
    <name evidence="2" type="ordered locus">Dd703_2182</name>
</gene>
<dbReference type="SUPFAM" id="SSF47616">
    <property type="entry name" value="GST C-terminal domain-like"/>
    <property type="match status" value="1"/>
</dbReference>
<dbReference type="Gene3D" id="3.40.30.10">
    <property type="entry name" value="Glutaredoxin"/>
    <property type="match status" value="1"/>
</dbReference>
<dbReference type="HOGENOM" id="CLU_072939_0_1_6"/>
<dbReference type="InterPro" id="IPR007494">
    <property type="entry name" value="Glutaredoxin2_C"/>
</dbReference>
<dbReference type="InterPro" id="IPR040079">
    <property type="entry name" value="Glutathione_S-Trfase"/>
</dbReference>
<name>C6C7M7_MUSP7</name>
<dbReference type="InterPro" id="IPR011901">
    <property type="entry name" value="Grx2"/>
</dbReference>
<dbReference type="SFLD" id="SFLDG01204">
    <property type="entry name" value="Grx2-like.1"/>
    <property type="match status" value="1"/>
</dbReference>
<feature type="domain" description="GST N-terminal" evidence="1">
    <location>
        <begin position="1"/>
        <end position="77"/>
    </location>
</feature>
<dbReference type="Pfam" id="PF04399">
    <property type="entry name" value="Glutaredoxin2_C"/>
    <property type="match status" value="1"/>
</dbReference>
<evidence type="ECO:0000313" key="3">
    <source>
        <dbReference type="Proteomes" id="UP000002734"/>
    </source>
</evidence>
<protein>
    <submittedName>
        <fullName evidence="2">Glutaredoxin, GrxB family</fullName>
    </submittedName>
</protein>
<dbReference type="InterPro" id="IPR036282">
    <property type="entry name" value="Glutathione-S-Trfase_C_sf"/>
</dbReference>
<dbReference type="InterPro" id="IPR004045">
    <property type="entry name" value="Glutathione_S-Trfase_N"/>
</dbReference>
<dbReference type="NCBIfam" id="NF007702">
    <property type="entry name" value="PRK10387.1"/>
    <property type="match status" value="1"/>
</dbReference>
<dbReference type="CDD" id="cd03037">
    <property type="entry name" value="GST_N_GRX2"/>
    <property type="match status" value="1"/>
</dbReference>
<dbReference type="Proteomes" id="UP000002734">
    <property type="component" value="Chromosome"/>
</dbReference>
<dbReference type="Gene3D" id="1.20.1050.10">
    <property type="match status" value="1"/>
</dbReference>
<dbReference type="SFLD" id="SFLDG01183">
    <property type="entry name" value="Grx2-like"/>
    <property type="match status" value="1"/>
</dbReference>
<dbReference type="SUPFAM" id="SSF52833">
    <property type="entry name" value="Thioredoxin-like"/>
    <property type="match status" value="1"/>
</dbReference>
<keyword evidence="3" id="KW-1185">Reference proteome</keyword>
<accession>C6C7M7</accession>
<sequence length="215" mass="23577">MKLFIYEHCPFCVKARMIFGLKSLPVDVTVLSNDDEATPISMVGQKMVPILQKADGGYMPESLDIVRYVDGLDGKPVLNGAVNPAIDDWIRQVYLYAGQLLIPRFSRARFEEFATEAGRNYFIHKKEGQIGSFAGHFAQTEALVARLEHDLLALEPLIVSADACNGALSLDDINLFPLLRSLSIVANVAVPPQVAAYRDAMARLSNISLLAGQAQ</sequence>
<dbReference type="CDD" id="cd03199">
    <property type="entry name" value="GST_C_GRX2"/>
    <property type="match status" value="1"/>
</dbReference>
<dbReference type="EMBL" id="CP001654">
    <property type="protein sequence ID" value="ACS85969.1"/>
    <property type="molecule type" value="Genomic_DNA"/>
</dbReference>
<organism evidence="2 3">
    <name type="scientific">Musicola paradisiaca (strain Ech703)</name>
    <name type="common">Dickeya paradisiaca</name>
    <name type="synonym">Dickeya dadantii</name>
    <dbReference type="NCBI Taxonomy" id="579405"/>
    <lineage>
        <taxon>Bacteria</taxon>
        <taxon>Pseudomonadati</taxon>
        <taxon>Pseudomonadota</taxon>
        <taxon>Gammaproteobacteria</taxon>
        <taxon>Enterobacterales</taxon>
        <taxon>Pectobacteriaceae</taxon>
        <taxon>Musicola</taxon>
    </lineage>
</organism>
<dbReference type="InterPro" id="IPR011767">
    <property type="entry name" value="GLR_AS"/>
</dbReference>
<dbReference type="Pfam" id="PF13417">
    <property type="entry name" value="GST_N_3"/>
    <property type="match status" value="1"/>
</dbReference>
<dbReference type="AlphaFoldDB" id="C6C7M7"/>
<evidence type="ECO:0000259" key="1">
    <source>
        <dbReference type="PROSITE" id="PS50404"/>
    </source>
</evidence>
<dbReference type="NCBIfam" id="TIGR02182">
    <property type="entry name" value="GRXB"/>
    <property type="match status" value="1"/>
</dbReference>
<dbReference type="STRING" id="579405.Dd703_2182"/>
<dbReference type="PROSITE" id="PS00195">
    <property type="entry name" value="GLUTAREDOXIN_1"/>
    <property type="match status" value="1"/>
</dbReference>
<dbReference type="SFLD" id="SFLDS00019">
    <property type="entry name" value="Glutathione_Transferase_(cytos"/>
    <property type="match status" value="1"/>
</dbReference>
<dbReference type="InterPro" id="IPR036249">
    <property type="entry name" value="Thioredoxin-like_sf"/>
</dbReference>
<evidence type="ECO:0000313" key="2">
    <source>
        <dbReference type="EMBL" id="ACS85969.1"/>
    </source>
</evidence>
<dbReference type="KEGG" id="dda:Dd703_2182"/>
<reference evidence="2" key="1">
    <citation type="submission" date="2009-06" db="EMBL/GenBank/DDBJ databases">
        <title>Complete sequence of Dickeya dadantii Ech703.</title>
        <authorList>
            <consortium name="US DOE Joint Genome Institute"/>
            <person name="Lucas S."/>
            <person name="Copeland A."/>
            <person name="Lapidus A."/>
            <person name="Glavina del Rio T."/>
            <person name="Dalin E."/>
            <person name="Tice H."/>
            <person name="Bruce D."/>
            <person name="Goodwin L."/>
            <person name="Pitluck S."/>
            <person name="Chertkov O."/>
            <person name="Brettin T."/>
            <person name="Detter J.C."/>
            <person name="Han C."/>
            <person name="Larimer F."/>
            <person name="Land M."/>
            <person name="Hauser L."/>
            <person name="Kyrpides N."/>
            <person name="Mikhailova N."/>
            <person name="Balakrishnan V."/>
            <person name="Glasner J."/>
            <person name="Perna N.T."/>
        </authorList>
    </citation>
    <scope>NUCLEOTIDE SEQUENCE [LARGE SCALE GENOMIC DNA]</scope>
    <source>
        <strain evidence="2">Ech703</strain>
    </source>
</reference>
<dbReference type="RefSeq" id="WP_015853878.1">
    <property type="nucleotide sequence ID" value="NC_012880.1"/>
</dbReference>
<proteinExistence type="predicted"/>
<dbReference type="GO" id="GO:0005829">
    <property type="term" value="C:cytosol"/>
    <property type="evidence" value="ECO:0007669"/>
    <property type="project" value="InterPro"/>
</dbReference>